<feature type="region of interest" description="Disordered" evidence="1">
    <location>
        <begin position="181"/>
        <end position="211"/>
    </location>
</feature>
<dbReference type="AlphaFoldDB" id="A0A4Q9MDT6"/>
<sequence>PVLLVGQRGDGGFLARFVPLLLIVYGQGECPVLSPQRPPSDKRYTRVPRLPAETCTKPSKHHSNPLCEVIMSSDRLQRVPTTTLGPWGNLTKMLYRTSKACSPALCHSGQHAAPLPPDSVRLPGAIDAARNPYSGAGARHAEAKSVVATTSYYVTNNGIEGVAGARGNLYTPSSYVVPGANTRRNSRPAHYVETGGNRYSSIDDWPEERSF</sequence>
<name>A0A4Q9MDT6_9APHY</name>
<protein>
    <submittedName>
        <fullName evidence="2">Uncharacterized protein</fullName>
    </submittedName>
</protein>
<dbReference type="Proteomes" id="UP000292957">
    <property type="component" value="Unassembled WGS sequence"/>
</dbReference>
<reference evidence="2" key="1">
    <citation type="submission" date="2019-01" db="EMBL/GenBank/DDBJ databases">
        <title>Draft genome sequences of three monokaryotic isolates of the white-rot basidiomycete fungus Dichomitus squalens.</title>
        <authorList>
            <consortium name="DOE Joint Genome Institute"/>
            <person name="Lopez S.C."/>
            <person name="Andreopoulos B."/>
            <person name="Pangilinan J."/>
            <person name="Lipzen A."/>
            <person name="Riley R."/>
            <person name="Ahrendt S."/>
            <person name="Ng V."/>
            <person name="Barry K."/>
            <person name="Daum C."/>
            <person name="Grigoriev I.V."/>
            <person name="Hilden K.S."/>
            <person name="Makela M.R."/>
            <person name="de Vries R.P."/>
        </authorList>
    </citation>
    <scope>NUCLEOTIDE SEQUENCE [LARGE SCALE GENOMIC DNA]</scope>
    <source>
        <strain evidence="2">OM18370.1</strain>
    </source>
</reference>
<proteinExistence type="predicted"/>
<evidence type="ECO:0000313" key="2">
    <source>
        <dbReference type="EMBL" id="TBU23881.1"/>
    </source>
</evidence>
<dbReference type="EMBL" id="ML143492">
    <property type="protein sequence ID" value="TBU23881.1"/>
    <property type="molecule type" value="Genomic_DNA"/>
</dbReference>
<accession>A0A4Q9MDT6</accession>
<organism evidence="2">
    <name type="scientific">Dichomitus squalens</name>
    <dbReference type="NCBI Taxonomy" id="114155"/>
    <lineage>
        <taxon>Eukaryota</taxon>
        <taxon>Fungi</taxon>
        <taxon>Dikarya</taxon>
        <taxon>Basidiomycota</taxon>
        <taxon>Agaricomycotina</taxon>
        <taxon>Agaricomycetes</taxon>
        <taxon>Polyporales</taxon>
        <taxon>Polyporaceae</taxon>
        <taxon>Dichomitus</taxon>
    </lineage>
</organism>
<gene>
    <name evidence="2" type="ORF">BD311DRAFT_767586</name>
</gene>
<feature type="non-terminal residue" evidence="2">
    <location>
        <position position="1"/>
    </location>
</feature>
<evidence type="ECO:0000256" key="1">
    <source>
        <dbReference type="SAM" id="MobiDB-lite"/>
    </source>
</evidence>